<dbReference type="GeneID" id="92052081"/>
<name>A0ABR1UUK3_9PEZI</name>
<dbReference type="RefSeq" id="XP_066661209.1">
    <property type="nucleotide sequence ID" value="XM_066819021.1"/>
</dbReference>
<dbReference type="EMBL" id="JAQQWN010000010">
    <property type="protein sequence ID" value="KAK8062610.1"/>
    <property type="molecule type" value="Genomic_DNA"/>
</dbReference>
<protein>
    <submittedName>
        <fullName evidence="2">Uncharacterized protein</fullName>
    </submittedName>
</protein>
<organism evidence="2 3">
    <name type="scientific">Apiospora hydei</name>
    <dbReference type="NCBI Taxonomy" id="1337664"/>
    <lineage>
        <taxon>Eukaryota</taxon>
        <taxon>Fungi</taxon>
        <taxon>Dikarya</taxon>
        <taxon>Ascomycota</taxon>
        <taxon>Pezizomycotina</taxon>
        <taxon>Sordariomycetes</taxon>
        <taxon>Xylariomycetidae</taxon>
        <taxon>Amphisphaeriales</taxon>
        <taxon>Apiosporaceae</taxon>
        <taxon>Apiospora</taxon>
    </lineage>
</organism>
<dbReference type="Proteomes" id="UP001433268">
    <property type="component" value="Unassembled WGS sequence"/>
</dbReference>
<evidence type="ECO:0000256" key="1">
    <source>
        <dbReference type="SAM" id="MobiDB-lite"/>
    </source>
</evidence>
<reference evidence="2 3" key="1">
    <citation type="submission" date="2023-01" db="EMBL/GenBank/DDBJ databases">
        <title>Analysis of 21 Apiospora genomes using comparative genomics revels a genus with tremendous synthesis potential of carbohydrate active enzymes and secondary metabolites.</title>
        <authorList>
            <person name="Sorensen T."/>
        </authorList>
    </citation>
    <scope>NUCLEOTIDE SEQUENCE [LARGE SCALE GENOMIC DNA]</scope>
    <source>
        <strain evidence="2 3">CBS 114990</strain>
    </source>
</reference>
<sequence length="108" mass="11802">MVYTAVVQLTGLFLRNLQSDALRDALLEAALYGAPTLPRRDDESEEEDGPESRLPPPWTRSVGKREGGPSYSGSEEDETRHSAPIRPYSPQACLPGPKGGLGLRRRSP</sequence>
<keyword evidence="3" id="KW-1185">Reference proteome</keyword>
<feature type="region of interest" description="Disordered" evidence="1">
    <location>
        <begin position="32"/>
        <end position="108"/>
    </location>
</feature>
<accession>A0ABR1UUK3</accession>
<evidence type="ECO:0000313" key="3">
    <source>
        <dbReference type="Proteomes" id="UP001433268"/>
    </source>
</evidence>
<comment type="caution">
    <text evidence="2">The sequence shown here is derived from an EMBL/GenBank/DDBJ whole genome shotgun (WGS) entry which is preliminary data.</text>
</comment>
<evidence type="ECO:0000313" key="2">
    <source>
        <dbReference type="EMBL" id="KAK8062610.1"/>
    </source>
</evidence>
<proteinExistence type="predicted"/>
<gene>
    <name evidence="2" type="ORF">PG997_014707</name>
</gene>